<evidence type="ECO:0000313" key="4">
    <source>
        <dbReference type="EMBL" id="KAK1766621.1"/>
    </source>
</evidence>
<dbReference type="RefSeq" id="XP_060282834.1">
    <property type="nucleotide sequence ID" value="XM_060431563.1"/>
</dbReference>
<keyword evidence="1" id="KW-0812">Transmembrane</keyword>
<sequence>MRQPALGPTLLASLWAAAAVHSGASFPATLEVDLIFPRMNETYPRVYPFPVVFAIQGASAAWPHELSFIWDAFDANRTTHVSGMLPDFSKGGNASSPDLAMVPWTQGDLPEGNDPLYVIAGIDLIANSSSSAFSMTWGALFRRNCTAKGVETSTGGSKPDIVGSVQWRIADDAPKLSIVPADGSCPRPEDTRTRTPNTLGLAGAAEGDATCIVLEDGARLRPEPQPCAVKASPELASKVTQSMLATSRCTGVSWPDEKLVGRCEISSKDDKSGSSRPGPAVGVVVLGVLSFAAGFLGLAVSPGRAF</sequence>
<protein>
    <recommendedName>
        <fullName evidence="3">DUF7136 domain-containing protein</fullName>
    </recommendedName>
</protein>
<organism evidence="4 5">
    <name type="scientific">Phialemonium atrogriseum</name>
    <dbReference type="NCBI Taxonomy" id="1093897"/>
    <lineage>
        <taxon>Eukaryota</taxon>
        <taxon>Fungi</taxon>
        <taxon>Dikarya</taxon>
        <taxon>Ascomycota</taxon>
        <taxon>Pezizomycotina</taxon>
        <taxon>Sordariomycetes</taxon>
        <taxon>Sordariomycetidae</taxon>
        <taxon>Cephalothecales</taxon>
        <taxon>Cephalothecaceae</taxon>
        <taxon>Phialemonium</taxon>
    </lineage>
</organism>
<dbReference type="EMBL" id="MU839011">
    <property type="protein sequence ID" value="KAK1766621.1"/>
    <property type="molecule type" value="Genomic_DNA"/>
</dbReference>
<dbReference type="GeneID" id="85314750"/>
<proteinExistence type="predicted"/>
<dbReference type="Proteomes" id="UP001244011">
    <property type="component" value="Unassembled WGS sequence"/>
</dbReference>
<keyword evidence="1" id="KW-0472">Membrane</keyword>
<evidence type="ECO:0000313" key="5">
    <source>
        <dbReference type="Proteomes" id="UP001244011"/>
    </source>
</evidence>
<keyword evidence="1" id="KW-1133">Transmembrane helix</keyword>
<keyword evidence="5" id="KW-1185">Reference proteome</keyword>
<comment type="caution">
    <text evidence="4">The sequence shown here is derived from an EMBL/GenBank/DDBJ whole genome shotgun (WGS) entry which is preliminary data.</text>
</comment>
<feature type="transmembrane region" description="Helical" evidence="1">
    <location>
        <begin position="280"/>
        <end position="300"/>
    </location>
</feature>
<gene>
    <name evidence="4" type="ORF">QBC33DRAFT_588838</name>
</gene>
<accession>A0AAJ0BYI0</accession>
<feature type="signal peptide" evidence="2">
    <location>
        <begin position="1"/>
        <end position="25"/>
    </location>
</feature>
<keyword evidence="2" id="KW-0732">Signal</keyword>
<evidence type="ECO:0000256" key="2">
    <source>
        <dbReference type="SAM" id="SignalP"/>
    </source>
</evidence>
<feature type="chain" id="PRO_5042550933" description="DUF7136 domain-containing protein" evidence="2">
    <location>
        <begin position="26"/>
        <end position="306"/>
    </location>
</feature>
<evidence type="ECO:0000259" key="3">
    <source>
        <dbReference type="Pfam" id="PF23584"/>
    </source>
</evidence>
<name>A0AAJ0BYI0_9PEZI</name>
<evidence type="ECO:0000256" key="1">
    <source>
        <dbReference type="SAM" id="Phobius"/>
    </source>
</evidence>
<dbReference type="InterPro" id="IPR055560">
    <property type="entry name" value="DUF7136"/>
</dbReference>
<reference evidence="4" key="1">
    <citation type="submission" date="2023-06" db="EMBL/GenBank/DDBJ databases">
        <title>Genome-scale phylogeny and comparative genomics of the fungal order Sordariales.</title>
        <authorList>
            <consortium name="Lawrence Berkeley National Laboratory"/>
            <person name="Hensen N."/>
            <person name="Bonometti L."/>
            <person name="Westerberg I."/>
            <person name="Brannstrom I.O."/>
            <person name="Guillou S."/>
            <person name="Cros-Aarteil S."/>
            <person name="Calhoun S."/>
            <person name="Haridas S."/>
            <person name="Kuo A."/>
            <person name="Mondo S."/>
            <person name="Pangilinan J."/>
            <person name="Riley R."/>
            <person name="Labutti K."/>
            <person name="Andreopoulos B."/>
            <person name="Lipzen A."/>
            <person name="Chen C."/>
            <person name="Yanf M."/>
            <person name="Daum C."/>
            <person name="Ng V."/>
            <person name="Clum A."/>
            <person name="Steindorff A."/>
            <person name="Ohm R."/>
            <person name="Martin F."/>
            <person name="Silar P."/>
            <person name="Natvig D."/>
            <person name="Lalanne C."/>
            <person name="Gautier V."/>
            <person name="Ament-Velasquez S.L."/>
            <person name="Kruys A."/>
            <person name="Hutchinson M.I."/>
            <person name="Powell A.J."/>
            <person name="Barry K."/>
            <person name="Miller A.N."/>
            <person name="Grigoriev I.V."/>
            <person name="Debuchy R."/>
            <person name="Gladieux P."/>
            <person name="Thoren M.H."/>
            <person name="Johannesson H."/>
        </authorList>
    </citation>
    <scope>NUCLEOTIDE SEQUENCE</scope>
    <source>
        <strain evidence="4">8032-3</strain>
    </source>
</reference>
<dbReference type="Pfam" id="PF23584">
    <property type="entry name" value="DUF7136"/>
    <property type="match status" value="1"/>
</dbReference>
<dbReference type="AlphaFoldDB" id="A0AAJ0BYI0"/>
<feature type="domain" description="DUF7136" evidence="3">
    <location>
        <begin position="26"/>
        <end position="251"/>
    </location>
</feature>